<dbReference type="GO" id="GO:0009451">
    <property type="term" value="P:RNA modification"/>
    <property type="evidence" value="ECO:0007669"/>
    <property type="project" value="InterPro"/>
</dbReference>
<evidence type="ECO:0000313" key="4">
    <source>
        <dbReference type="Proteomes" id="UP000222542"/>
    </source>
</evidence>
<feature type="repeat" description="PPR" evidence="2">
    <location>
        <begin position="1"/>
        <end position="28"/>
    </location>
</feature>
<dbReference type="Proteomes" id="UP000222542">
    <property type="component" value="Unassembled WGS sequence"/>
</dbReference>
<feature type="repeat" description="PPR" evidence="2">
    <location>
        <begin position="95"/>
        <end position="129"/>
    </location>
</feature>
<comment type="caution">
    <text evidence="3">The sequence shown here is derived from an EMBL/GenBank/DDBJ whole genome shotgun (WGS) entry which is preliminary data.</text>
</comment>
<name>A0A2G2ZXJ9_CAPAN</name>
<dbReference type="Gene3D" id="1.25.40.10">
    <property type="entry name" value="Tetratricopeptide repeat domain"/>
    <property type="match status" value="1"/>
</dbReference>
<dbReference type="SMR" id="A0A2G2ZXJ9"/>
<evidence type="ECO:0000256" key="1">
    <source>
        <dbReference type="ARBA" id="ARBA00022737"/>
    </source>
</evidence>
<proteinExistence type="predicted"/>
<dbReference type="PANTHER" id="PTHR47926">
    <property type="entry name" value="PENTATRICOPEPTIDE REPEAT-CONTAINING PROTEIN"/>
    <property type="match status" value="1"/>
</dbReference>
<gene>
    <name evidence="3" type="ORF">T459_08823</name>
</gene>
<protein>
    <recommendedName>
        <fullName evidence="5">Pentatricopeptide repeat-containing protein</fullName>
    </recommendedName>
</protein>
<organism evidence="3 4">
    <name type="scientific">Capsicum annuum</name>
    <name type="common">Capsicum pepper</name>
    <dbReference type="NCBI Taxonomy" id="4072"/>
    <lineage>
        <taxon>Eukaryota</taxon>
        <taxon>Viridiplantae</taxon>
        <taxon>Streptophyta</taxon>
        <taxon>Embryophyta</taxon>
        <taxon>Tracheophyta</taxon>
        <taxon>Spermatophyta</taxon>
        <taxon>Magnoliopsida</taxon>
        <taxon>eudicotyledons</taxon>
        <taxon>Gunneridae</taxon>
        <taxon>Pentapetalae</taxon>
        <taxon>asterids</taxon>
        <taxon>lamiids</taxon>
        <taxon>Solanales</taxon>
        <taxon>Solanaceae</taxon>
        <taxon>Solanoideae</taxon>
        <taxon>Capsiceae</taxon>
        <taxon>Capsicum</taxon>
    </lineage>
</organism>
<dbReference type="PROSITE" id="PS51375">
    <property type="entry name" value="PPR"/>
    <property type="match status" value="2"/>
</dbReference>
<dbReference type="NCBIfam" id="TIGR00756">
    <property type="entry name" value="PPR"/>
    <property type="match status" value="2"/>
</dbReference>
<dbReference type="InterPro" id="IPR046960">
    <property type="entry name" value="PPR_At4g14850-like_plant"/>
</dbReference>
<keyword evidence="1" id="KW-0677">Repeat</keyword>
<dbReference type="AlphaFoldDB" id="A0A2G2ZXJ9"/>
<dbReference type="OMA" id="IQKFERM"/>
<dbReference type="Pfam" id="PF01535">
    <property type="entry name" value="PPR"/>
    <property type="match status" value="2"/>
</dbReference>
<evidence type="ECO:0008006" key="5">
    <source>
        <dbReference type="Google" id="ProtNLM"/>
    </source>
</evidence>
<dbReference type="InterPro" id="IPR002885">
    <property type="entry name" value="PPR_rpt"/>
</dbReference>
<sequence>MIRGYVKDGDFMKGLELLRLMLNSGTHPNHFMFSTILDASAVHSVVLMGNQVHTCFLKSGFPLDVVLLTSLVDTYTKCGDIEVTLCIFESIPVRNLVAWNSIIGGYARDGLAERAIQKFERMLKSGISLIKLPLLIWYMRVIQISLFVSLILLQQRSPSWSADSVKAKNIHQHAITHS</sequence>
<accession>A0A2G2ZXJ9</accession>
<dbReference type="GO" id="GO:0003723">
    <property type="term" value="F:RNA binding"/>
    <property type="evidence" value="ECO:0007669"/>
    <property type="project" value="InterPro"/>
</dbReference>
<dbReference type="Gramene" id="PHT86717">
    <property type="protein sequence ID" value="PHT86717"/>
    <property type="gene ID" value="T459_08823"/>
</dbReference>
<evidence type="ECO:0000256" key="2">
    <source>
        <dbReference type="PROSITE-ProRule" id="PRU00708"/>
    </source>
</evidence>
<dbReference type="InterPro" id="IPR011990">
    <property type="entry name" value="TPR-like_helical_dom_sf"/>
</dbReference>
<evidence type="ECO:0000313" key="3">
    <source>
        <dbReference type="EMBL" id="PHT86717.1"/>
    </source>
</evidence>
<keyword evidence="4" id="KW-1185">Reference proteome</keyword>
<reference evidence="3 4" key="2">
    <citation type="journal article" date="2017" name="Genome Biol.">
        <title>New reference genome sequences of hot pepper reveal the massive evolution of plant disease-resistance genes by retroduplication.</title>
        <authorList>
            <person name="Kim S."/>
            <person name="Park J."/>
            <person name="Yeom S.I."/>
            <person name="Kim Y.M."/>
            <person name="Seo E."/>
            <person name="Kim K.T."/>
            <person name="Kim M.S."/>
            <person name="Lee J.M."/>
            <person name="Cheong K."/>
            <person name="Shin H.S."/>
            <person name="Kim S.B."/>
            <person name="Han K."/>
            <person name="Lee J."/>
            <person name="Park M."/>
            <person name="Lee H.A."/>
            <person name="Lee H.Y."/>
            <person name="Lee Y."/>
            <person name="Oh S."/>
            <person name="Lee J.H."/>
            <person name="Choi E."/>
            <person name="Choi E."/>
            <person name="Lee S.E."/>
            <person name="Jeon J."/>
            <person name="Kim H."/>
            <person name="Choi G."/>
            <person name="Song H."/>
            <person name="Lee J."/>
            <person name="Lee S.C."/>
            <person name="Kwon J.K."/>
            <person name="Lee H.Y."/>
            <person name="Koo N."/>
            <person name="Hong Y."/>
            <person name="Kim R.W."/>
            <person name="Kang W.H."/>
            <person name="Huh J.H."/>
            <person name="Kang B.C."/>
            <person name="Yang T.J."/>
            <person name="Lee Y.H."/>
            <person name="Bennetzen J.L."/>
            <person name="Choi D."/>
        </authorList>
    </citation>
    <scope>NUCLEOTIDE SEQUENCE [LARGE SCALE GENOMIC DNA]</scope>
    <source>
        <strain evidence="4">cv. CM334</strain>
    </source>
</reference>
<reference evidence="3 4" key="1">
    <citation type="journal article" date="2014" name="Nat. Genet.">
        <title>Genome sequence of the hot pepper provides insights into the evolution of pungency in Capsicum species.</title>
        <authorList>
            <person name="Kim S."/>
            <person name="Park M."/>
            <person name="Yeom S.I."/>
            <person name="Kim Y.M."/>
            <person name="Lee J.M."/>
            <person name="Lee H.A."/>
            <person name="Seo E."/>
            <person name="Choi J."/>
            <person name="Cheong K."/>
            <person name="Kim K.T."/>
            <person name="Jung K."/>
            <person name="Lee G.W."/>
            <person name="Oh S.K."/>
            <person name="Bae C."/>
            <person name="Kim S.B."/>
            <person name="Lee H.Y."/>
            <person name="Kim S.Y."/>
            <person name="Kim M.S."/>
            <person name="Kang B.C."/>
            <person name="Jo Y.D."/>
            <person name="Yang H.B."/>
            <person name="Jeong H.J."/>
            <person name="Kang W.H."/>
            <person name="Kwon J.K."/>
            <person name="Shin C."/>
            <person name="Lim J.Y."/>
            <person name="Park J.H."/>
            <person name="Huh J.H."/>
            <person name="Kim J.S."/>
            <person name="Kim B.D."/>
            <person name="Cohen O."/>
            <person name="Paran I."/>
            <person name="Suh M.C."/>
            <person name="Lee S.B."/>
            <person name="Kim Y.K."/>
            <person name="Shin Y."/>
            <person name="Noh S.J."/>
            <person name="Park J."/>
            <person name="Seo Y.S."/>
            <person name="Kwon S.Y."/>
            <person name="Kim H.A."/>
            <person name="Park J.M."/>
            <person name="Kim H.J."/>
            <person name="Choi S.B."/>
            <person name="Bosland P.W."/>
            <person name="Reeves G."/>
            <person name="Jo S.H."/>
            <person name="Lee B.W."/>
            <person name="Cho H.T."/>
            <person name="Choi H.S."/>
            <person name="Lee M.S."/>
            <person name="Yu Y."/>
            <person name="Do Choi Y."/>
            <person name="Park B.S."/>
            <person name="van Deynze A."/>
            <person name="Ashrafi H."/>
            <person name="Hill T."/>
            <person name="Kim W.T."/>
            <person name="Pai H.S."/>
            <person name="Ahn H.K."/>
            <person name="Yeam I."/>
            <person name="Giovannoni J.J."/>
            <person name="Rose J.K."/>
            <person name="Sorensen I."/>
            <person name="Lee S.J."/>
            <person name="Kim R.W."/>
            <person name="Choi I.Y."/>
            <person name="Choi B.S."/>
            <person name="Lim J.S."/>
            <person name="Lee Y.H."/>
            <person name="Choi D."/>
        </authorList>
    </citation>
    <scope>NUCLEOTIDE SEQUENCE [LARGE SCALE GENOMIC DNA]</scope>
    <source>
        <strain evidence="4">cv. CM334</strain>
    </source>
</reference>
<dbReference type="EMBL" id="AYRZ02000003">
    <property type="protein sequence ID" value="PHT86717.1"/>
    <property type="molecule type" value="Genomic_DNA"/>
</dbReference>